<dbReference type="EMBL" id="JAGTJR010000027">
    <property type="protein sequence ID" value="KAH7042069.1"/>
    <property type="molecule type" value="Genomic_DNA"/>
</dbReference>
<evidence type="ECO:0000259" key="6">
    <source>
        <dbReference type="PROSITE" id="PS00028"/>
    </source>
</evidence>
<evidence type="ECO:0000256" key="1">
    <source>
        <dbReference type="ARBA" id="ARBA00022723"/>
    </source>
</evidence>
<evidence type="ECO:0000256" key="4">
    <source>
        <dbReference type="ARBA" id="ARBA00022833"/>
    </source>
</evidence>
<feature type="region of interest" description="Disordered" evidence="5">
    <location>
        <begin position="187"/>
        <end position="281"/>
    </location>
</feature>
<feature type="compositionally biased region" description="Low complexity" evidence="5">
    <location>
        <begin position="253"/>
        <end position="272"/>
    </location>
</feature>
<sequence length="565" mass="62758">MSFECRKPDCGEVFSTEKSRKRHCDLAEDHEYCKKCDYLAEDWDDLTAHKANSPKVHLCCKFCGHDFKTISGRDHHIKQLHPVDQDLRCAGCNEHFVRAASLVQHLEFGHCPKISAQQFRSNVQHKHIVSKILESPEALSAKIFDFNVNDTDSTGGVAVGSTTELNLLDDDGGQGTTNLLESQIGGSVMQPLQPDVKPRPANAPRLGERWPSLPISHRNTSATDISSSMAKVSLSDPNGGAPVPSSGVTSVQSPPSSITSTKPPKSHSTPNSRAWDGSSSASEVLFKGAQKTPVTTEWEAALQAKNDEDERANSTNIFMQRYWDPTNKDYDPERFYNPVIEMYVCPLPQCEANYSEPFMLEHHINTVHGISQRRCPHCLKLFKSVTALVAHCEASTSQCGISRSSRYGEVIDQFSGGFLGAKDAHRSDITEWQRQDKLGDDGQLMHGSGYRIGMTKYESTLPADWPSGSFRFREKGKIVIGPALDQGGLGPNRHVDMNPAVPLSTSRKQHHSTANIYPQPFKDFIPELTSSTFDLSREQVAEEPIEQMRREDAWYTSPSGRSAWE</sequence>
<organism evidence="7 8">
    <name type="scientific">Macrophomina phaseolina</name>
    <dbReference type="NCBI Taxonomy" id="35725"/>
    <lineage>
        <taxon>Eukaryota</taxon>
        <taxon>Fungi</taxon>
        <taxon>Dikarya</taxon>
        <taxon>Ascomycota</taxon>
        <taxon>Pezizomycotina</taxon>
        <taxon>Dothideomycetes</taxon>
        <taxon>Dothideomycetes incertae sedis</taxon>
        <taxon>Botryosphaeriales</taxon>
        <taxon>Botryosphaeriaceae</taxon>
        <taxon>Macrophomina</taxon>
    </lineage>
</organism>
<proteinExistence type="predicted"/>
<evidence type="ECO:0000313" key="7">
    <source>
        <dbReference type="EMBL" id="KAH7042069.1"/>
    </source>
</evidence>
<accession>A0ABQ8G2D9</accession>
<keyword evidence="1" id="KW-0479">Metal-binding</keyword>
<feature type="domain" description="C2H2-type" evidence="6">
    <location>
        <begin position="345"/>
        <end position="368"/>
    </location>
</feature>
<dbReference type="Gene3D" id="3.30.160.60">
    <property type="entry name" value="Classic Zinc Finger"/>
    <property type="match status" value="1"/>
</dbReference>
<feature type="compositionally biased region" description="Polar residues" evidence="5">
    <location>
        <begin position="217"/>
        <end position="230"/>
    </location>
</feature>
<name>A0ABQ8G2D9_9PEZI</name>
<dbReference type="Proteomes" id="UP000774617">
    <property type="component" value="Unassembled WGS sequence"/>
</dbReference>
<comment type="caution">
    <text evidence="7">The sequence shown here is derived from an EMBL/GenBank/DDBJ whole genome shotgun (WGS) entry which is preliminary data.</text>
</comment>
<evidence type="ECO:0000256" key="3">
    <source>
        <dbReference type="ARBA" id="ARBA00022771"/>
    </source>
</evidence>
<feature type="domain" description="C2H2-type" evidence="6">
    <location>
        <begin position="89"/>
        <end position="110"/>
    </location>
</feature>
<dbReference type="InterPro" id="IPR013087">
    <property type="entry name" value="Znf_C2H2_type"/>
</dbReference>
<evidence type="ECO:0000313" key="8">
    <source>
        <dbReference type="Proteomes" id="UP000774617"/>
    </source>
</evidence>
<keyword evidence="2" id="KW-0677">Repeat</keyword>
<gene>
    <name evidence="7" type="ORF">B0J12DRAFT_743385</name>
</gene>
<dbReference type="PANTHER" id="PTHR24408:SF58">
    <property type="entry name" value="TRANSCRIPTION FACTOR (TFIIIA), PUTATIVE (AFU_ORTHOLOGUE AFUA_1G05150)-RELATED"/>
    <property type="match status" value="1"/>
</dbReference>
<keyword evidence="4" id="KW-0862">Zinc</keyword>
<dbReference type="PANTHER" id="PTHR24408">
    <property type="entry name" value="ZINC FINGER PROTEIN"/>
    <property type="match status" value="1"/>
</dbReference>
<reference evidence="7 8" key="1">
    <citation type="journal article" date="2021" name="Nat. Commun.">
        <title>Genetic determinants of endophytism in the Arabidopsis root mycobiome.</title>
        <authorList>
            <person name="Mesny F."/>
            <person name="Miyauchi S."/>
            <person name="Thiergart T."/>
            <person name="Pickel B."/>
            <person name="Atanasova L."/>
            <person name="Karlsson M."/>
            <person name="Huettel B."/>
            <person name="Barry K.W."/>
            <person name="Haridas S."/>
            <person name="Chen C."/>
            <person name="Bauer D."/>
            <person name="Andreopoulos W."/>
            <person name="Pangilinan J."/>
            <person name="LaButti K."/>
            <person name="Riley R."/>
            <person name="Lipzen A."/>
            <person name="Clum A."/>
            <person name="Drula E."/>
            <person name="Henrissat B."/>
            <person name="Kohler A."/>
            <person name="Grigoriev I.V."/>
            <person name="Martin F.M."/>
            <person name="Hacquard S."/>
        </authorList>
    </citation>
    <scope>NUCLEOTIDE SEQUENCE [LARGE SCALE GENOMIC DNA]</scope>
    <source>
        <strain evidence="7 8">MPI-SDFR-AT-0080</strain>
    </source>
</reference>
<protein>
    <recommendedName>
        <fullName evidence="6">C2H2-type domain-containing protein</fullName>
    </recommendedName>
</protein>
<dbReference type="PROSITE" id="PS00028">
    <property type="entry name" value="ZINC_FINGER_C2H2_1"/>
    <property type="match status" value="3"/>
</dbReference>
<feature type="domain" description="C2H2-type" evidence="6">
    <location>
        <begin position="59"/>
        <end position="81"/>
    </location>
</feature>
<keyword evidence="3" id="KW-0863">Zinc-finger</keyword>
<keyword evidence="8" id="KW-1185">Reference proteome</keyword>
<evidence type="ECO:0000256" key="5">
    <source>
        <dbReference type="SAM" id="MobiDB-lite"/>
    </source>
</evidence>
<dbReference type="SMART" id="SM00355">
    <property type="entry name" value="ZnF_C2H2"/>
    <property type="match status" value="6"/>
</dbReference>
<evidence type="ECO:0000256" key="2">
    <source>
        <dbReference type="ARBA" id="ARBA00022737"/>
    </source>
</evidence>